<evidence type="ECO:0000256" key="1">
    <source>
        <dbReference type="SAM" id="MobiDB-lite"/>
    </source>
</evidence>
<feature type="non-terminal residue" evidence="3">
    <location>
        <position position="1"/>
    </location>
</feature>
<accession>A0A8S3F0T3</accession>
<dbReference type="EMBL" id="CAJOBI010115015">
    <property type="protein sequence ID" value="CAF4650971.1"/>
    <property type="molecule type" value="Genomic_DNA"/>
</dbReference>
<sequence>ECLSDETKTKSTKVSLHNNDDNDDYDNNDRDLSHLSILEDAVTTV</sequence>
<dbReference type="EMBL" id="CAJOBH010237722">
    <property type="protein sequence ID" value="CAF5097606.1"/>
    <property type="molecule type" value="Genomic_DNA"/>
</dbReference>
<evidence type="ECO:0000313" key="2">
    <source>
        <dbReference type="EMBL" id="CAF4650971.1"/>
    </source>
</evidence>
<evidence type="ECO:0000313" key="3">
    <source>
        <dbReference type="EMBL" id="CAF5097606.1"/>
    </source>
</evidence>
<evidence type="ECO:0000313" key="4">
    <source>
        <dbReference type="Proteomes" id="UP000681967"/>
    </source>
</evidence>
<gene>
    <name evidence="3" type="ORF">BYL167_LOCUS63948</name>
    <name evidence="2" type="ORF">SMN809_LOCUS41100</name>
</gene>
<protein>
    <submittedName>
        <fullName evidence="3">Uncharacterized protein</fullName>
    </submittedName>
</protein>
<comment type="caution">
    <text evidence="3">The sequence shown here is derived from an EMBL/GenBank/DDBJ whole genome shotgun (WGS) entry which is preliminary data.</text>
</comment>
<dbReference type="Proteomes" id="UP000681967">
    <property type="component" value="Unassembled WGS sequence"/>
</dbReference>
<organism evidence="3 4">
    <name type="scientific">Rotaria magnacalcarata</name>
    <dbReference type="NCBI Taxonomy" id="392030"/>
    <lineage>
        <taxon>Eukaryota</taxon>
        <taxon>Metazoa</taxon>
        <taxon>Spiralia</taxon>
        <taxon>Gnathifera</taxon>
        <taxon>Rotifera</taxon>
        <taxon>Eurotatoria</taxon>
        <taxon>Bdelloidea</taxon>
        <taxon>Philodinida</taxon>
        <taxon>Philodinidae</taxon>
        <taxon>Rotaria</taxon>
    </lineage>
</organism>
<reference evidence="3" key="1">
    <citation type="submission" date="2021-02" db="EMBL/GenBank/DDBJ databases">
        <authorList>
            <person name="Nowell W R."/>
        </authorList>
    </citation>
    <scope>NUCLEOTIDE SEQUENCE</scope>
</reference>
<dbReference type="Proteomes" id="UP000676336">
    <property type="component" value="Unassembled WGS sequence"/>
</dbReference>
<dbReference type="AlphaFoldDB" id="A0A8S3F0T3"/>
<name>A0A8S3F0T3_9BILA</name>
<proteinExistence type="predicted"/>
<feature type="region of interest" description="Disordered" evidence="1">
    <location>
        <begin position="1"/>
        <end position="30"/>
    </location>
</feature>